<dbReference type="InterPro" id="IPR050407">
    <property type="entry name" value="Geranylgeranyl_reductase"/>
</dbReference>
<proteinExistence type="predicted"/>
<dbReference type="Gene3D" id="3.50.50.60">
    <property type="entry name" value="FAD/NAD(P)-binding domain"/>
    <property type="match status" value="1"/>
</dbReference>
<feature type="domain" description="FAD-binding" evidence="1">
    <location>
        <begin position="2"/>
        <end position="155"/>
    </location>
</feature>
<name>A0ABC8C222_9ACTN</name>
<keyword evidence="2" id="KW-0503">Monooxygenase</keyword>
<dbReference type="Proteomes" id="UP000192251">
    <property type="component" value="Chromosome"/>
</dbReference>
<reference evidence="2 3" key="1">
    <citation type="submission" date="2017-04" db="EMBL/GenBank/DDBJ databases">
        <title>The complete genome sequence of Streptomyces albolongus YIM 101047, the producer of novel bafilomycins and novel odoriferous sesquiterpenoids.</title>
        <authorList>
            <person name="Yin M."/>
            <person name="Jiang Y."/>
        </authorList>
    </citation>
    <scope>NUCLEOTIDE SEQUENCE [LARGE SCALE GENOMIC DNA]</scope>
    <source>
        <strain evidence="2 3">YIM 101047</strain>
    </source>
</reference>
<dbReference type="EMBL" id="CP020563">
    <property type="protein sequence ID" value="ARF76807.1"/>
    <property type="molecule type" value="Genomic_DNA"/>
</dbReference>
<dbReference type="RefSeq" id="WP_084752978.1">
    <property type="nucleotide sequence ID" value="NZ_CP020563.1"/>
</dbReference>
<dbReference type="PANTHER" id="PTHR42685">
    <property type="entry name" value="GERANYLGERANYL DIPHOSPHATE REDUCTASE"/>
    <property type="match status" value="1"/>
</dbReference>
<dbReference type="Pfam" id="PF01494">
    <property type="entry name" value="FAD_binding_3"/>
    <property type="match status" value="1"/>
</dbReference>
<evidence type="ECO:0000313" key="3">
    <source>
        <dbReference type="Proteomes" id="UP000192251"/>
    </source>
</evidence>
<gene>
    <name evidence="2" type="ORF">B7C62_34370</name>
</gene>
<dbReference type="GO" id="GO:0004497">
    <property type="term" value="F:monooxygenase activity"/>
    <property type="evidence" value="ECO:0007669"/>
    <property type="project" value="UniProtKB-KW"/>
</dbReference>
<dbReference type="SUPFAM" id="SSF51905">
    <property type="entry name" value="FAD/NAD(P)-binding domain"/>
    <property type="match status" value="1"/>
</dbReference>
<keyword evidence="3" id="KW-1185">Reference proteome</keyword>
<evidence type="ECO:0000313" key="2">
    <source>
        <dbReference type="EMBL" id="ARF76807.1"/>
    </source>
</evidence>
<dbReference type="InterPro" id="IPR002938">
    <property type="entry name" value="FAD-bd"/>
</dbReference>
<dbReference type="PRINTS" id="PR00420">
    <property type="entry name" value="RNGMNOXGNASE"/>
</dbReference>
<protein>
    <submittedName>
        <fullName evidence="2">Monooxygenase</fullName>
    </submittedName>
</protein>
<sequence>MIDILVAGGGPAGLAAAIRAAGAGLEAVVVEPRTAPVDKACGEGIMPGGLAALHGLGVRPAGHPLRGIRYTDGRRGAEAAFHGAYGLGVRRTALHAALHERAEALGVRIVEGRVREVRQDADSVTAAGLTARWLIAADGLHSPLRRSLGLDRPVPGPGRYGLRRHYRTAPWSDLVEVHWSPYGEAYVTPVGADLVGVAVLSRDRRPYQEHLAAFPALAARLTGPGATPVRGAGPLRQRARGPRAGRVLLVGDAAGYTDALTGEGIALAVATATAAVGCLAAGRPEAYPARWARATRRYRLLTQALLAAAGHPVSRRLIVAAAHRSPALFRTAVRALQ</sequence>
<dbReference type="KEGG" id="kab:B7C62_34370"/>
<keyword evidence="2" id="KW-0560">Oxidoreductase</keyword>
<evidence type="ECO:0000259" key="1">
    <source>
        <dbReference type="Pfam" id="PF01494"/>
    </source>
</evidence>
<dbReference type="InterPro" id="IPR036188">
    <property type="entry name" value="FAD/NAD-bd_sf"/>
</dbReference>
<dbReference type="AlphaFoldDB" id="A0ABC8C222"/>
<organism evidence="2 3">
    <name type="scientific">Kitasatospora albolonga</name>
    <dbReference type="NCBI Taxonomy" id="68173"/>
    <lineage>
        <taxon>Bacteria</taxon>
        <taxon>Bacillati</taxon>
        <taxon>Actinomycetota</taxon>
        <taxon>Actinomycetes</taxon>
        <taxon>Kitasatosporales</taxon>
        <taxon>Streptomycetaceae</taxon>
        <taxon>Kitasatospora</taxon>
    </lineage>
</organism>
<accession>A0ABC8C222</accession>
<dbReference type="PANTHER" id="PTHR42685:SF19">
    <property type="entry name" value="POSSIBLE OXIDOREDUCTASE"/>
    <property type="match status" value="1"/>
</dbReference>